<proteinExistence type="predicted"/>
<comment type="caution">
    <text evidence="2">The sequence shown here is derived from an EMBL/GenBank/DDBJ whole genome shotgun (WGS) entry which is preliminary data.</text>
</comment>
<reference evidence="2" key="1">
    <citation type="submission" date="2022-01" db="EMBL/GenBank/DDBJ databases">
        <title>Genome-Based Taxonomic Classification of the Phylum Actinobacteria.</title>
        <authorList>
            <person name="Gao Y."/>
        </authorList>
    </citation>
    <scope>NUCLEOTIDE SEQUENCE</scope>
    <source>
        <strain evidence="2">KLBMP 8922</strain>
    </source>
</reference>
<gene>
    <name evidence="2" type="ORF">LZ495_02685</name>
</gene>
<keyword evidence="3" id="KW-1185">Reference proteome</keyword>
<organism evidence="2 3">
    <name type="scientific">Yinghuangia soli</name>
    <dbReference type="NCBI Taxonomy" id="2908204"/>
    <lineage>
        <taxon>Bacteria</taxon>
        <taxon>Bacillati</taxon>
        <taxon>Actinomycetota</taxon>
        <taxon>Actinomycetes</taxon>
        <taxon>Kitasatosporales</taxon>
        <taxon>Streptomycetaceae</taxon>
        <taxon>Yinghuangia</taxon>
    </lineage>
</organism>
<dbReference type="Proteomes" id="UP001165378">
    <property type="component" value="Unassembled WGS sequence"/>
</dbReference>
<dbReference type="EMBL" id="JAKFHA010000001">
    <property type="protein sequence ID" value="MCF2526130.1"/>
    <property type="molecule type" value="Genomic_DNA"/>
</dbReference>
<evidence type="ECO:0000313" key="2">
    <source>
        <dbReference type="EMBL" id="MCF2526130.1"/>
    </source>
</evidence>
<evidence type="ECO:0000256" key="1">
    <source>
        <dbReference type="SAM" id="MobiDB-lite"/>
    </source>
</evidence>
<dbReference type="AlphaFoldDB" id="A0AA41PVJ1"/>
<protein>
    <submittedName>
        <fullName evidence="2">Uncharacterized protein</fullName>
    </submittedName>
</protein>
<evidence type="ECO:0000313" key="3">
    <source>
        <dbReference type="Proteomes" id="UP001165378"/>
    </source>
</evidence>
<dbReference type="RefSeq" id="WP_235050188.1">
    <property type="nucleotide sequence ID" value="NZ_JAKFHA010000001.1"/>
</dbReference>
<accession>A0AA41PVJ1</accession>
<feature type="region of interest" description="Disordered" evidence="1">
    <location>
        <begin position="63"/>
        <end position="90"/>
    </location>
</feature>
<sequence length="90" mass="9601">MADGQTLGYLWVSITEEAAGFVPADAAGDDGWNTAVAWSARLRRSKAEGLTALEALRAWTDMPEEPRTGRIPLGSARTAPSVDDLTQLAQ</sequence>
<name>A0AA41PVJ1_9ACTN</name>